<accession>A0A917CQR0</accession>
<dbReference type="Pfam" id="PF00155">
    <property type="entry name" value="Aminotran_1_2"/>
    <property type="match status" value="1"/>
</dbReference>
<evidence type="ECO:0000259" key="5">
    <source>
        <dbReference type="Pfam" id="PF00155"/>
    </source>
</evidence>
<evidence type="ECO:0000256" key="4">
    <source>
        <dbReference type="ARBA" id="ARBA00047715"/>
    </source>
</evidence>
<dbReference type="RefSeq" id="WP_188543218.1">
    <property type="nucleotide sequence ID" value="NZ_BMCU01000001.1"/>
</dbReference>
<dbReference type="InterPro" id="IPR015421">
    <property type="entry name" value="PyrdxlP-dep_Trfase_major"/>
</dbReference>
<keyword evidence="3" id="KW-0808">Transferase</keyword>
<dbReference type="InterPro" id="IPR050087">
    <property type="entry name" value="AON_synthase_class-II"/>
</dbReference>
<evidence type="ECO:0000313" key="6">
    <source>
        <dbReference type="EMBL" id="GGF95173.1"/>
    </source>
</evidence>
<dbReference type="EC" id="2.3.1.47" evidence="2"/>
<dbReference type="AlphaFoldDB" id="A0A917CQR0"/>
<dbReference type="Proteomes" id="UP000654257">
    <property type="component" value="Unassembled WGS sequence"/>
</dbReference>
<dbReference type="PANTHER" id="PTHR13693">
    <property type="entry name" value="CLASS II AMINOTRANSFERASE/8-AMINO-7-OXONONANOATE SYNTHASE"/>
    <property type="match status" value="1"/>
</dbReference>
<keyword evidence="7" id="KW-1185">Reference proteome</keyword>
<evidence type="ECO:0000256" key="2">
    <source>
        <dbReference type="ARBA" id="ARBA00013187"/>
    </source>
</evidence>
<evidence type="ECO:0000256" key="1">
    <source>
        <dbReference type="ARBA" id="ARBA00001933"/>
    </source>
</evidence>
<sequence>MPTNRLVKRLQGDDRVELFRAARASDFSPYFRVAESVTAPTVVIEGGEKIMLGSNNYLGLADHPAIRAGAQAALDKFGAAVTGSRLLNGTLDLHIELEKEIADWHGTDDALVFTTGYQTNLGTIAALVGPSDRIVVDSAAHASIRDGAALSGARIVKFTHNDLVDLERALSRPIEGDGAILVIVDGLYSMEGDLAPMDAIAALCTKYDAALMVDEAHSLGIYGPNRTGAAELFGVANEVDVKMASLSKGPSSTGGFITGSSDLIDTLRVQARAYIFTTSGVPAAVGAALAAVRLIRSSEGADRATRVLDNARVLREGLAAQGVEVGAPSPAPGGETASPIVSVHVGDDLLAVGLWRSLFDKGVFVSTAVHPAVPRTGAILRLCVMADHTPAQLAEVTEKIAETVAENKAWA</sequence>
<feature type="domain" description="Aminotransferase class I/classII large" evidence="5">
    <location>
        <begin position="48"/>
        <end position="400"/>
    </location>
</feature>
<dbReference type="EMBL" id="BMCU01000001">
    <property type="protein sequence ID" value="GGF95173.1"/>
    <property type="molecule type" value="Genomic_DNA"/>
</dbReference>
<dbReference type="SUPFAM" id="SSF53383">
    <property type="entry name" value="PLP-dependent transferases"/>
    <property type="match status" value="1"/>
</dbReference>
<comment type="catalytic activity">
    <reaction evidence="4">
        <text>6-carboxyhexanoyl-[ACP] + L-alanine + H(+) = (8S)-8-amino-7-oxononanoate + holo-[ACP] + CO2</text>
        <dbReference type="Rhea" id="RHEA:42288"/>
        <dbReference type="Rhea" id="RHEA-COMP:9685"/>
        <dbReference type="Rhea" id="RHEA-COMP:9955"/>
        <dbReference type="ChEBI" id="CHEBI:15378"/>
        <dbReference type="ChEBI" id="CHEBI:16526"/>
        <dbReference type="ChEBI" id="CHEBI:57972"/>
        <dbReference type="ChEBI" id="CHEBI:64479"/>
        <dbReference type="ChEBI" id="CHEBI:78846"/>
        <dbReference type="ChEBI" id="CHEBI:149468"/>
        <dbReference type="EC" id="2.3.1.47"/>
    </reaction>
</comment>
<dbReference type="Gene3D" id="3.90.1150.10">
    <property type="entry name" value="Aspartate Aminotransferase, domain 1"/>
    <property type="match status" value="1"/>
</dbReference>
<organism evidence="6 7">
    <name type="scientific">Rhodococcoides trifolii</name>
    <dbReference type="NCBI Taxonomy" id="908250"/>
    <lineage>
        <taxon>Bacteria</taxon>
        <taxon>Bacillati</taxon>
        <taxon>Actinomycetota</taxon>
        <taxon>Actinomycetes</taxon>
        <taxon>Mycobacteriales</taxon>
        <taxon>Nocardiaceae</taxon>
        <taxon>Rhodococcoides</taxon>
    </lineage>
</organism>
<dbReference type="GO" id="GO:0008710">
    <property type="term" value="F:8-amino-7-oxononanoate synthase activity"/>
    <property type="evidence" value="ECO:0007669"/>
    <property type="project" value="UniProtKB-EC"/>
</dbReference>
<name>A0A917CQR0_9NOCA</name>
<evidence type="ECO:0000313" key="7">
    <source>
        <dbReference type="Proteomes" id="UP000654257"/>
    </source>
</evidence>
<comment type="cofactor">
    <cofactor evidence="1">
        <name>pyridoxal 5'-phosphate</name>
        <dbReference type="ChEBI" id="CHEBI:597326"/>
    </cofactor>
</comment>
<evidence type="ECO:0000256" key="3">
    <source>
        <dbReference type="ARBA" id="ARBA00022679"/>
    </source>
</evidence>
<dbReference type="GO" id="GO:0030170">
    <property type="term" value="F:pyridoxal phosphate binding"/>
    <property type="evidence" value="ECO:0007669"/>
    <property type="project" value="InterPro"/>
</dbReference>
<dbReference type="PANTHER" id="PTHR13693:SF3">
    <property type="entry name" value="LD36009P"/>
    <property type="match status" value="1"/>
</dbReference>
<protein>
    <recommendedName>
        <fullName evidence="2">8-amino-7-oxononanoate synthase</fullName>
        <ecNumber evidence="2">2.3.1.47</ecNumber>
    </recommendedName>
</protein>
<comment type="caution">
    <text evidence="6">The sequence shown here is derived from an EMBL/GenBank/DDBJ whole genome shotgun (WGS) entry which is preliminary data.</text>
</comment>
<proteinExistence type="predicted"/>
<gene>
    <name evidence="6" type="primary">glyA1</name>
    <name evidence="6" type="ORF">GCM10007304_06270</name>
</gene>
<dbReference type="InterPro" id="IPR015424">
    <property type="entry name" value="PyrdxlP-dep_Trfase"/>
</dbReference>
<dbReference type="GO" id="GO:0016874">
    <property type="term" value="F:ligase activity"/>
    <property type="evidence" value="ECO:0007669"/>
    <property type="project" value="UniProtKB-KW"/>
</dbReference>
<reference evidence="6" key="1">
    <citation type="journal article" date="2014" name="Int. J. Syst. Evol. Microbiol.">
        <title>Complete genome sequence of Corynebacterium casei LMG S-19264T (=DSM 44701T), isolated from a smear-ripened cheese.</title>
        <authorList>
            <consortium name="US DOE Joint Genome Institute (JGI-PGF)"/>
            <person name="Walter F."/>
            <person name="Albersmeier A."/>
            <person name="Kalinowski J."/>
            <person name="Ruckert C."/>
        </authorList>
    </citation>
    <scope>NUCLEOTIDE SEQUENCE</scope>
    <source>
        <strain evidence="6">CCM 7905</strain>
    </source>
</reference>
<keyword evidence="6" id="KW-0436">Ligase</keyword>
<reference evidence="6" key="2">
    <citation type="submission" date="2020-09" db="EMBL/GenBank/DDBJ databases">
        <authorList>
            <person name="Sun Q."/>
            <person name="Sedlacek I."/>
        </authorList>
    </citation>
    <scope>NUCLEOTIDE SEQUENCE</scope>
    <source>
        <strain evidence="6">CCM 7905</strain>
    </source>
</reference>
<dbReference type="Gene3D" id="3.40.640.10">
    <property type="entry name" value="Type I PLP-dependent aspartate aminotransferase-like (Major domain)"/>
    <property type="match status" value="1"/>
</dbReference>
<dbReference type="InterPro" id="IPR015422">
    <property type="entry name" value="PyrdxlP-dep_Trfase_small"/>
</dbReference>
<dbReference type="InterPro" id="IPR004839">
    <property type="entry name" value="Aminotransferase_I/II_large"/>
</dbReference>